<protein>
    <submittedName>
        <fullName evidence="1">Uncharacterized protein</fullName>
    </submittedName>
</protein>
<accession>A0A1Y2EFX3</accession>
<dbReference type="EMBL" id="MCFJ01000002">
    <property type="protein sequence ID" value="ORY70204.1"/>
    <property type="molecule type" value="Genomic_DNA"/>
</dbReference>
<reference evidence="1 2" key="1">
    <citation type="submission" date="2016-07" db="EMBL/GenBank/DDBJ databases">
        <title>Pervasive Adenine N6-methylation of Active Genes in Fungi.</title>
        <authorList>
            <consortium name="DOE Joint Genome Institute"/>
            <person name="Mondo S.J."/>
            <person name="Dannebaum R.O."/>
            <person name="Kuo R.C."/>
            <person name="Labutti K."/>
            <person name="Haridas S."/>
            <person name="Kuo A."/>
            <person name="Salamov A."/>
            <person name="Ahrendt S.R."/>
            <person name="Lipzen A."/>
            <person name="Sullivan W."/>
            <person name="Andreopoulos W.B."/>
            <person name="Clum A."/>
            <person name="Lindquist E."/>
            <person name="Daum C."/>
            <person name="Ramamoorthy G.K."/>
            <person name="Gryganskyi A."/>
            <person name="Culley D."/>
            <person name="Magnuson J.K."/>
            <person name="James T.Y."/>
            <person name="O'Malley M.A."/>
            <person name="Stajich J.E."/>
            <person name="Spatafora J.W."/>
            <person name="Visel A."/>
            <person name="Grigoriev I.V."/>
        </authorList>
    </citation>
    <scope>NUCLEOTIDE SEQUENCE [LARGE SCALE GENOMIC DNA]</scope>
    <source>
        <strain evidence="1 2">CBS 129021</strain>
    </source>
</reference>
<proteinExistence type="predicted"/>
<dbReference type="RefSeq" id="XP_040720154.1">
    <property type="nucleotide sequence ID" value="XM_040853304.1"/>
</dbReference>
<evidence type="ECO:0000313" key="2">
    <source>
        <dbReference type="Proteomes" id="UP000193689"/>
    </source>
</evidence>
<comment type="caution">
    <text evidence="1">The sequence shown here is derived from an EMBL/GenBank/DDBJ whole genome shotgun (WGS) entry which is preliminary data.</text>
</comment>
<sequence length="210" mass="23038">MSTYASVSDGLLFPRSRLHYAAGVLPTVVERGGTIPLLSQSMLHPDLYGATAPLISFQLSGSKQLVYLSRNSSRIRSSPHMLSSKPISTRPCRQVLTRKGQYILFQLTTSNIIYESHTPWRQPARRLIQVADEGLAAMLLRCSIDDGNGRFNSMCKIMPFSSIPCGIAVGEAEVQRQPSMVIDLVDLTSAQPGLATRSRDQELAIFSGKV</sequence>
<evidence type="ECO:0000313" key="1">
    <source>
        <dbReference type="EMBL" id="ORY70204.1"/>
    </source>
</evidence>
<organism evidence="1 2">
    <name type="scientific">Pseudomassariella vexata</name>
    <dbReference type="NCBI Taxonomy" id="1141098"/>
    <lineage>
        <taxon>Eukaryota</taxon>
        <taxon>Fungi</taxon>
        <taxon>Dikarya</taxon>
        <taxon>Ascomycota</taxon>
        <taxon>Pezizomycotina</taxon>
        <taxon>Sordariomycetes</taxon>
        <taxon>Xylariomycetidae</taxon>
        <taxon>Amphisphaeriales</taxon>
        <taxon>Pseudomassariaceae</taxon>
        <taxon>Pseudomassariella</taxon>
    </lineage>
</organism>
<dbReference type="GeneID" id="63769516"/>
<gene>
    <name evidence="1" type="ORF">BCR38DRAFT_102128</name>
</gene>
<dbReference type="AlphaFoldDB" id="A0A1Y2EFX3"/>
<keyword evidence="2" id="KW-1185">Reference proteome</keyword>
<dbReference type="InParanoid" id="A0A1Y2EFX3"/>
<name>A0A1Y2EFX3_9PEZI</name>
<dbReference type="Proteomes" id="UP000193689">
    <property type="component" value="Unassembled WGS sequence"/>
</dbReference>